<evidence type="ECO:0000313" key="3">
    <source>
        <dbReference type="Proteomes" id="UP001596312"/>
    </source>
</evidence>
<keyword evidence="1" id="KW-0812">Transmembrane</keyword>
<protein>
    <submittedName>
        <fullName evidence="2">Metal-dependent hydrolase</fullName>
    </submittedName>
</protein>
<dbReference type="Proteomes" id="UP001596312">
    <property type="component" value="Unassembled WGS sequence"/>
</dbReference>
<sequence>MMNTTHGAIGVAMASVTVLLAPEFAVVAAVAALLGSVFPDLDLFFGTHRRTLHFPVVGWIVALPATAWAAFSPSTASVGTAFFALGATVHAVTDAAGAGHELRPWERTSQQAVYAHLPGRWVAPRRWIRYDGAPEDLALMGVATLPALILYDGFVRDVMLLALGISVFYTTIRKRMPELTPEWLK</sequence>
<feature type="transmembrane region" description="Helical" evidence="1">
    <location>
        <begin position="52"/>
        <end position="71"/>
    </location>
</feature>
<accession>A0ABD5V1Z0</accession>
<name>A0ABD5V1Z0_9EURY</name>
<dbReference type="GO" id="GO:0016787">
    <property type="term" value="F:hydrolase activity"/>
    <property type="evidence" value="ECO:0007669"/>
    <property type="project" value="UniProtKB-KW"/>
</dbReference>
<evidence type="ECO:0000256" key="1">
    <source>
        <dbReference type="SAM" id="Phobius"/>
    </source>
</evidence>
<gene>
    <name evidence="2" type="ORF">ACFQGH_00910</name>
</gene>
<comment type="caution">
    <text evidence="2">The sequence shown here is derived from an EMBL/GenBank/DDBJ whole genome shotgun (WGS) entry which is preliminary data.</text>
</comment>
<dbReference type="EMBL" id="JBHSXQ010000001">
    <property type="protein sequence ID" value="MFC6903751.1"/>
    <property type="molecule type" value="Genomic_DNA"/>
</dbReference>
<feature type="transmembrane region" description="Helical" evidence="1">
    <location>
        <begin position="148"/>
        <end position="169"/>
    </location>
</feature>
<proteinExistence type="predicted"/>
<keyword evidence="2" id="KW-0378">Hydrolase</keyword>
<keyword evidence="3" id="KW-1185">Reference proteome</keyword>
<reference evidence="2 3" key="1">
    <citation type="journal article" date="2019" name="Int. J. Syst. Evol. Microbiol.">
        <title>The Global Catalogue of Microorganisms (GCM) 10K type strain sequencing project: providing services to taxonomists for standard genome sequencing and annotation.</title>
        <authorList>
            <consortium name="The Broad Institute Genomics Platform"/>
            <consortium name="The Broad Institute Genome Sequencing Center for Infectious Disease"/>
            <person name="Wu L."/>
            <person name="Ma J."/>
        </authorList>
    </citation>
    <scope>NUCLEOTIDE SEQUENCE [LARGE SCALE GENOMIC DNA]</scope>
    <source>
        <strain evidence="2 3">CGMCC 1.3240</strain>
    </source>
</reference>
<organism evidence="2 3">
    <name type="scientific">Halalkalicoccus tibetensis</name>
    <dbReference type="NCBI Taxonomy" id="175632"/>
    <lineage>
        <taxon>Archaea</taxon>
        <taxon>Methanobacteriati</taxon>
        <taxon>Methanobacteriota</taxon>
        <taxon>Stenosarchaea group</taxon>
        <taxon>Halobacteria</taxon>
        <taxon>Halobacteriales</taxon>
        <taxon>Halococcaceae</taxon>
        <taxon>Halalkalicoccus</taxon>
    </lineage>
</organism>
<evidence type="ECO:0000313" key="2">
    <source>
        <dbReference type="EMBL" id="MFC6903751.1"/>
    </source>
</evidence>
<dbReference type="RefSeq" id="WP_340602240.1">
    <property type="nucleotide sequence ID" value="NZ_JBBMXV010000001.1"/>
</dbReference>
<keyword evidence="1" id="KW-1133">Transmembrane helix</keyword>
<keyword evidence="1" id="KW-0472">Membrane</keyword>
<dbReference type="AlphaFoldDB" id="A0ABD5V1Z0"/>